<evidence type="ECO:0000256" key="1">
    <source>
        <dbReference type="SAM" id="MobiDB-lite"/>
    </source>
</evidence>
<sequence length="117" mass="13218">MAETDHAETDHAETWTAFNEAVNMTPAALRKHLDSEDSREVGQKSDGDESTGHAMGRRILEIKDKKKADLSDDDYAAMRKVVGYVHRHLKQGGKARNDPDSAWRMSLMNWGHDPQKD</sequence>
<name>A0AAV4ZHI5_9HYPH</name>
<protein>
    <recommendedName>
        <fullName evidence="4">DNA-binding protein</fullName>
    </recommendedName>
</protein>
<evidence type="ECO:0000313" key="2">
    <source>
        <dbReference type="EMBL" id="GJD87378.1"/>
    </source>
</evidence>
<comment type="caution">
    <text evidence="2">The sequence shown here is derived from an EMBL/GenBank/DDBJ whole genome shotgun (WGS) entry which is preliminary data.</text>
</comment>
<dbReference type="Proteomes" id="UP001055247">
    <property type="component" value="Unassembled WGS sequence"/>
</dbReference>
<feature type="compositionally biased region" description="Basic and acidic residues" evidence="1">
    <location>
        <begin position="31"/>
        <end position="51"/>
    </location>
</feature>
<proteinExistence type="predicted"/>
<evidence type="ECO:0008006" key="4">
    <source>
        <dbReference type="Google" id="ProtNLM"/>
    </source>
</evidence>
<dbReference type="AlphaFoldDB" id="A0AAV4ZHI5"/>
<reference evidence="2" key="1">
    <citation type="journal article" date="2016" name="Front. Microbiol.">
        <title>Genome Sequence of the Piezophilic, Mesophilic Sulfate-Reducing Bacterium Desulfovibrio indicus J2T.</title>
        <authorList>
            <person name="Cao J."/>
            <person name="Maignien L."/>
            <person name="Shao Z."/>
            <person name="Alain K."/>
            <person name="Jebbar M."/>
        </authorList>
    </citation>
    <scope>NUCLEOTIDE SEQUENCE</scope>
    <source>
        <strain evidence="2">DSM 16372</strain>
    </source>
</reference>
<dbReference type="PANTHER" id="PTHR40630">
    <property type="entry name" value="POSSIBLE DNA-BINDING PROTEIN"/>
    <property type="match status" value="1"/>
</dbReference>
<reference evidence="2" key="2">
    <citation type="submission" date="2021-08" db="EMBL/GenBank/DDBJ databases">
        <authorList>
            <person name="Tani A."/>
            <person name="Ola A."/>
            <person name="Ogura Y."/>
            <person name="Katsura K."/>
            <person name="Hayashi T."/>
        </authorList>
    </citation>
    <scope>NUCLEOTIDE SEQUENCE</scope>
    <source>
        <strain evidence="2">DSM 16372</strain>
    </source>
</reference>
<dbReference type="PANTHER" id="PTHR40630:SF1">
    <property type="entry name" value="DNA-BINDING PROTEIN"/>
    <property type="match status" value="1"/>
</dbReference>
<feature type="region of interest" description="Disordered" evidence="1">
    <location>
        <begin position="30"/>
        <end position="60"/>
    </location>
</feature>
<feature type="region of interest" description="Disordered" evidence="1">
    <location>
        <begin position="1"/>
        <end position="20"/>
    </location>
</feature>
<dbReference type="Pfam" id="PF11338">
    <property type="entry name" value="DUF3140"/>
    <property type="match status" value="1"/>
</dbReference>
<accession>A0AAV4ZHI5</accession>
<dbReference type="RefSeq" id="WP_066919643.1">
    <property type="nucleotide sequence ID" value="NZ_BPQO01000003.1"/>
</dbReference>
<keyword evidence="3" id="KW-1185">Reference proteome</keyword>
<feature type="region of interest" description="Disordered" evidence="1">
    <location>
        <begin position="89"/>
        <end position="117"/>
    </location>
</feature>
<organism evidence="2 3">
    <name type="scientific">Methylobacterium hispanicum</name>
    <dbReference type="NCBI Taxonomy" id="270350"/>
    <lineage>
        <taxon>Bacteria</taxon>
        <taxon>Pseudomonadati</taxon>
        <taxon>Pseudomonadota</taxon>
        <taxon>Alphaproteobacteria</taxon>
        <taxon>Hyphomicrobiales</taxon>
        <taxon>Methylobacteriaceae</taxon>
        <taxon>Methylobacterium</taxon>
    </lineage>
</organism>
<feature type="compositionally biased region" description="Basic and acidic residues" evidence="1">
    <location>
        <begin position="1"/>
        <end position="13"/>
    </location>
</feature>
<dbReference type="InterPro" id="IPR021487">
    <property type="entry name" value="DUF3140"/>
</dbReference>
<dbReference type="EMBL" id="BPQO01000003">
    <property type="protein sequence ID" value="GJD87378.1"/>
    <property type="molecule type" value="Genomic_DNA"/>
</dbReference>
<gene>
    <name evidence="2" type="ORF">BHAOGJBA_0880</name>
</gene>
<evidence type="ECO:0000313" key="3">
    <source>
        <dbReference type="Proteomes" id="UP001055247"/>
    </source>
</evidence>